<evidence type="ECO:0000313" key="5">
    <source>
        <dbReference type="EMBL" id="NSL89828.1"/>
    </source>
</evidence>
<keyword evidence="2" id="KW-0812">Transmembrane</keyword>
<dbReference type="OrthoDB" id="9770329at2"/>
<dbReference type="Proteomes" id="UP000281028">
    <property type="component" value="Unassembled WGS sequence"/>
</dbReference>
<dbReference type="GO" id="GO:0016020">
    <property type="term" value="C:membrane"/>
    <property type="evidence" value="ECO:0007669"/>
    <property type="project" value="UniProtKB-SubCell"/>
</dbReference>
<protein>
    <submittedName>
        <fullName evidence="5">Sterol desaturase family protein</fullName>
    </submittedName>
</protein>
<dbReference type="Pfam" id="PF04116">
    <property type="entry name" value="FA_hydroxylase"/>
    <property type="match status" value="1"/>
</dbReference>
<dbReference type="GO" id="GO:0005506">
    <property type="term" value="F:iron ion binding"/>
    <property type="evidence" value="ECO:0007669"/>
    <property type="project" value="InterPro"/>
</dbReference>
<dbReference type="InterPro" id="IPR050307">
    <property type="entry name" value="Sterol_Desaturase_Related"/>
</dbReference>
<keyword evidence="4" id="KW-0472">Membrane</keyword>
<reference evidence="5" key="1">
    <citation type="submission" date="2020-05" db="EMBL/GenBank/DDBJ databases">
        <title>Chitinophaga laudate sp. nov., isolated from a tropical peat swamp.</title>
        <authorList>
            <person name="Goh C.B.S."/>
            <person name="Lee M.S."/>
            <person name="Parimannan S."/>
            <person name="Pasbakhsh P."/>
            <person name="Yule C.M."/>
            <person name="Rajandas H."/>
            <person name="Loke S."/>
            <person name="Croft L."/>
            <person name="Tan J.B.L."/>
        </authorList>
    </citation>
    <scope>NUCLEOTIDE SEQUENCE</scope>
    <source>
        <strain evidence="5">Mgbs1</strain>
    </source>
</reference>
<keyword evidence="6" id="KW-1185">Reference proteome</keyword>
<sequence length="231" mass="27328">MLEVLRHMSPWLVWLLFAAENFLIMIGVLAVGNVLQRQPRRQMFAYSRRQWSIALMTCAINTVITWIGYEAWLMGVILISTDVSWRIFTDALALFLAMDLLMYLFHYLIHQHAFLYKTLHRLHHEATDPVPIDLFILHPLETLSFGALWLILLLPFRLNIYGIIIYLVINVFFGMMGHLGMEPIPENIRRWPGMQYLGTSAFHHGHHRHEAYNYGFYTTIWDRLFRTLRKV</sequence>
<comment type="caution">
    <text evidence="5">The sequence shown here is derived from an EMBL/GenBank/DDBJ whole genome shotgun (WGS) entry which is preliminary data.</text>
</comment>
<keyword evidence="3" id="KW-1133">Transmembrane helix</keyword>
<proteinExistence type="predicted"/>
<dbReference type="PANTHER" id="PTHR11863">
    <property type="entry name" value="STEROL DESATURASE"/>
    <property type="match status" value="1"/>
</dbReference>
<evidence type="ECO:0000256" key="2">
    <source>
        <dbReference type="ARBA" id="ARBA00022692"/>
    </source>
</evidence>
<dbReference type="GO" id="GO:0008610">
    <property type="term" value="P:lipid biosynthetic process"/>
    <property type="evidence" value="ECO:0007669"/>
    <property type="project" value="InterPro"/>
</dbReference>
<dbReference type="GO" id="GO:0016491">
    <property type="term" value="F:oxidoreductase activity"/>
    <property type="evidence" value="ECO:0007669"/>
    <property type="project" value="InterPro"/>
</dbReference>
<gene>
    <name evidence="5" type="ORF">ECE50_023505</name>
</gene>
<accession>A0A3S1DPS6</accession>
<comment type="subcellular location">
    <subcellularLocation>
        <location evidence="1">Membrane</location>
    </subcellularLocation>
</comment>
<evidence type="ECO:0000256" key="3">
    <source>
        <dbReference type="ARBA" id="ARBA00022989"/>
    </source>
</evidence>
<evidence type="ECO:0000256" key="4">
    <source>
        <dbReference type="ARBA" id="ARBA00023136"/>
    </source>
</evidence>
<evidence type="ECO:0000256" key="1">
    <source>
        <dbReference type="ARBA" id="ARBA00004370"/>
    </source>
</evidence>
<evidence type="ECO:0000313" key="6">
    <source>
        <dbReference type="Proteomes" id="UP000281028"/>
    </source>
</evidence>
<dbReference type="AlphaFoldDB" id="A0A3S1DPS6"/>
<dbReference type="InterPro" id="IPR006694">
    <property type="entry name" value="Fatty_acid_hydroxylase"/>
</dbReference>
<dbReference type="EMBL" id="RIAR02000001">
    <property type="protein sequence ID" value="NSL89828.1"/>
    <property type="molecule type" value="Genomic_DNA"/>
</dbReference>
<name>A0A3S1DPS6_9BACT</name>
<organism evidence="5 6">
    <name type="scientific">Chitinophaga solisilvae</name>
    <dbReference type="NCBI Taxonomy" id="1233460"/>
    <lineage>
        <taxon>Bacteria</taxon>
        <taxon>Pseudomonadati</taxon>
        <taxon>Bacteroidota</taxon>
        <taxon>Chitinophagia</taxon>
        <taxon>Chitinophagales</taxon>
        <taxon>Chitinophagaceae</taxon>
        <taxon>Chitinophaga</taxon>
    </lineage>
</organism>